<keyword evidence="12" id="KW-1185">Reference proteome</keyword>
<feature type="region of interest" description="Disordered" evidence="9">
    <location>
        <begin position="280"/>
        <end position="342"/>
    </location>
</feature>
<evidence type="ECO:0000256" key="9">
    <source>
        <dbReference type="SAM" id="MobiDB-lite"/>
    </source>
</evidence>
<dbReference type="EMBL" id="KB706589">
    <property type="protein sequence ID" value="EMR66772.1"/>
    <property type="molecule type" value="Genomic_DNA"/>
</dbReference>
<reference evidence="12" key="1">
    <citation type="journal article" date="2013" name="Genome Announc.">
        <title>Draft genome sequence of the grapevine dieback fungus Eutypa lata UCR-EL1.</title>
        <authorList>
            <person name="Blanco-Ulate B."/>
            <person name="Rolshausen P.E."/>
            <person name="Cantu D."/>
        </authorList>
    </citation>
    <scope>NUCLEOTIDE SEQUENCE [LARGE SCALE GENOMIC DNA]</scope>
    <source>
        <strain evidence="12">UCR-EL1</strain>
    </source>
</reference>
<protein>
    <recommendedName>
        <fullName evidence="2">tRNA(Phe) 7-[(3-amino-3-carboxypropyl)-4-demethylwyosine(37)-N(4)]-methyltransferase</fullName>
        <ecNumber evidence="2">2.1.1.282</ecNumber>
    </recommendedName>
    <alternativeName>
        <fullName evidence="7">tRNA(Phe) 7-((3-amino-3-carboxypropyl)-4-demethylwyosine(37)-N(4))-methyltransferase</fullName>
    </alternativeName>
</protein>
<dbReference type="KEGG" id="ela:UCREL1_6239"/>
<evidence type="ECO:0000313" key="11">
    <source>
        <dbReference type="EMBL" id="EMR66772.1"/>
    </source>
</evidence>
<dbReference type="PANTHER" id="PTHR48418">
    <property type="entry name" value="TRNA WYBUTOSINE-SYNTHESIZING PROTEIN 3"/>
    <property type="match status" value="1"/>
</dbReference>
<dbReference type="Gene3D" id="3.30.1960.10">
    <property type="entry name" value="tRNA wybutosine-synthesizing-like"/>
    <property type="match status" value="1"/>
</dbReference>
<evidence type="ECO:0000256" key="1">
    <source>
        <dbReference type="ARBA" id="ARBA00008569"/>
    </source>
</evidence>
<evidence type="ECO:0000256" key="8">
    <source>
        <dbReference type="ARBA" id="ARBA00049202"/>
    </source>
</evidence>
<feature type="compositionally biased region" description="Basic and acidic residues" evidence="9">
    <location>
        <begin position="290"/>
        <end position="308"/>
    </location>
</feature>
<dbReference type="Proteomes" id="UP000012174">
    <property type="component" value="Unassembled WGS sequence"/>
</dbReference>
<dbReference type="eggNOG" id="KOG1228">
    <property type="taxonomic scope" value="Eukaryota"/>
</dbReference>
<evidence type="ECO:0000256" key="7">
    <source>
        <dbReference type="ARBA" id="ARBA00030554"/>
    </source>
</evidence>
<name>M7SRB2_EUTLA</name>
<dbReference type="STRING" id="1287681.M7SRB2"/>
<keyword evidence="4" id="KW-0808">Transferase</keyword>
<dbReference type="InterPro" id="IPR036602">
    <property type="entry name" value="tRNA_yW-synthesising-like_sf"/>
</dbReference>
<dbReference type="Pfam" id="PF02676">
    <property type="entry name" value="TYW3"/>
    <property type="match status" value="1"/>
</dbReference>
<accession>M7SRB2</accession>
<feature type="domain" description="tRNA wybutosine-synthesizing protein" evidence="10">
    <location>
        <begin position="13"/>
        <end position="273"/>
    </location>
</feature>
<dbReference type="InterPro" id="IPR003827">
    <property type="entry name" value="tRNA_yW-synthesising"/>
</dbReference>
<dbReference type="AlphaFoldDB" id="M7SRB2"/>
<evidence type="ECO:0000256" key="6">
    <source>
        <dbReference type="ARBA" id="ARBA00022694"/>
    </source>
</evidence>
<dbReference type="SUPFAM" id="SSF111278">
    <property type="entry name" value="SSo0622-like"/>
    <property type="match status" value="1"/>
</dbReference>
<dbReference type="GO" id="GO:0008033">
    <property type="term" value="P:tRNA processing"/>
    <property type="evidence" value="ECO:0007669"/>
    <property type="project" value="UniProtKB-KW"/>
</dbReference>
<comment type="catalytic activity">
    <reaction evidence="8">
        <text>4-demethyl-7-[(3S)-3-amino-3-carboxypropyl]wyosine(37) in tRNA(Phe) + S-adenosyl-L-methionine = 7-[(3S)-3-amino-3-carboxypropyl]wyosine(37) in tRNA(Phe) + S-adenosyl-L-homocysteine + H(+)</text>
        <dbReference type="Rhea" id="RHEA:36635"/>
        <dbReference type="Rhea" id="RHEA-COMP:10378"/>
        <dbReference type="Rhea" id="RHEA-COMP:10379"/>
        <dbReference type="ChEBI" id="CHEBI:15378"/>
        <dbReference type="ChEBI" id="CHEBI:57856"/>
        <dbReference type="ChEBI" id="CHEBI:59789"/>
        <dbReference type="ChEBI" id="CHEBI:73543"/>
        <dbReference type="ChEBI" id="CHEBI:73550"/>
        <dbReference type="EC" id="2.1.1.282"/>
    </reaction>
</comment>
<proteinExistence type="inferred from homology"/>
<organism evidence="11 12">
    <name type="scientific">Eutypa lata (strain UCR-EL1)</name>
    <name type="common">Grapevine dieback disease fungus</name>
    <name type="synonym">Eutypa armeniacae</name>
    <dbReference type="NCBI Taxonomy" id="1287681"/>
    <lineage>
        <taxon>Eukaryota</taxon>
        <taxon>Fungi</taxon>
        <taxon>Dikarya</taxon>
        <taxon>Ascomycota</taxon>
        <taxon>Pezizomycotina</taxon>
        <taxon>Sordariomycetes</taxon>
        <taxon>Xylariomycetidae</taxon>
        <taxon>Xylariales</taxon>
        <taxon>Diatrypaceae</taxon>
        <taxon>Eutypa</taxon>
    </lineage>
</organism>
<dbReference type="OrthoDB" id="263283at2759"/>
<keyword evidence="3" id="KW-0489">Methyltransferase</keyword>
<dbReference type="GO" id="GO:0008168">
    <property type="term" value="F:methyltransferase activity"/>
    <property type="evidence" value="ECO:0007669"/>
    <property type="project" value="UniProtKB-KW"/>
</dbReference>
<dbReference type="HOGENOM" id="CLU_047426_0_1_1"/>
<sequence length="342" mass="37143">MKSLPNPPPSFTKKKDRILEQLSIPNSEYTDASPKGSIDAGIRDLIDEINGMDGFVTTSSCAGRVSVFVEGKKTTDLELQQTQQQDQGEEGYEQGRELAKLDTLAGVGGKGGGGSWLFVSHDPVAFDDGLASSDLDILLGLGNARDSAQRRDSDLREDMAGSRLIHFKFEPMILHVLTASPEHAQLLLRCGLQAGFRESGAINLIPTATGEPVTPIVAIRSMGLALESLIGTQTTGGVSQRTVSTEYLKTLLHIANDRFVANTGRIERFRAGLLEAIRPPQKDGTQWEDPQARRERMRAEGLKRKAELLQKQQQQQGQSGTCSADGDTDVDSYTMLNADDTT</sequence>
<evidence type="ECO:0000259" key="10">
    <source>
        <dbReference type="Pfam" id="PF02676"/>
    </source>
</evidence>
<dbReference type="EC" id="2.1.1.282" evidence="2"/>
<keyword evidence="6" id="KW-0819">tRNA processing</keyword>
<keyword evidence="5" id="KW-0949">S-adenosyl-L-methionine</keyword>
<gene>
    <name evidence="11" type="ORF">UCREL1_6239</name>
</gene>
<evidence type="ECO:0000256" key="3">
    <source>
        <dbReference type="ARBA" id="ARBA00022603"/>
    </source>
</evidence>
<evidence type="ECO:0000313" key="12">
    <source>
        <dbReference type="Proteomes" id="UP000012174"/>
    </source>
</evidence>
<evidence type="ECO:0000256" key="2">
    <source>
        <dbReference type="ARBA" id="ARBA00012750"/>
    </source>
</evidence>
<comment type="similarity">
    <text evidence="1">Belongs to the TYW3 family.</text>
</comment>
<dbReference type="GO" id="GO:0032259">
    <property type="term" value="P:methylation"/>
    <property type="evidence" value="ECO:0007669"/>
    <property type="project" value="UniProtKB-KW"/>
</dbReference>
<evidence type="ECO:0000256" key="5">
    <source>
        <dbReference type="ARBA" id="ARBA00022691"/>
    </source>
</evidence>
<dbReference type="OMA" id="TWLYVSH"/>
<evidence type="ECO:0000256" key="4">
    <source>
        <dbReference type="ARBA" id="ARBA00022679"/>
    </source>
</evidence>
<dbReference type="PANTHER" id="PTHR48418:SF1">
    <property type="entry name" value="TRNA WYBUTOSINE-SYNTHESIZING PROTEIN 3"/>
    <property type="match status" value="1"/>
</dbReference>